<name>A0AA39LTU8_9BILA</name>
<organism evidence="6 7">
    <name type="scientific">Steinernema hermaphroditum</name>
    <dbReference type="NCBI Taxonomy" id="289476"/>
    <lineage>
        <taxon>Eukaryota</taxon>
        <taxon>Metazoa</taxon>
        <taxon>Ecdysozoa</taxon>
        <taxon>Nematoda</taxon>
        <taxon>Chromadorea</taxon>
        <taxon>Rhabditida</taxon>
        <taxon>Tylenchina</taxon>
        <taxon>Panagrolaimomorpha</taxon>
        <taxon>Strongyloidoidea</taxon>
        <taxon>Steinernematidae</taxon>
        <taxon>Steinernema</taxon>
    </lineage>
</organism>
<keyword evidence="1" id="KW-0479">Metal-binding</keyword>
<evidence type="ECO:0000259" key="5">
    <source>
        <dbReference type="PROSITE" id="PS50089"/>
    </source>
</evidence>
<dbReference type="InterPro" id="IPR027370">
    <property type="entry name" value="Znf-RING_euk"/>
</dbReference>
<evidence type="ECO:0000256" key="1">
    <source>
        <dbReference type="ARBA" id="ARBA00022723"/>
    </source>
</evidence>
<dbReference type="AlphaFoldDB" id="A0AA39LTU8"/>
<dbReference type="GO" id="GO:0008270">
    <property type="term" value="F:zinc ion binding"/>
    <property type="evidence" value="ECO:0007669"/>
    <property type="project" value="UniProtKB-KW"/>
</dbReference>
<accession>A0AA39LTU8</accession>
<dbReference type="PROSITE" id="PS00518">
    <property type="entry name" value="ZF_RING_1"/>
    <property type="match status" value="1"/>
</dbReference>
<evidence type="ECO:0000313" key="6">
    <source>
        <dbReference type="EMBL" id="KAK0409099.1"/>
    </source>
</evidence>
<dbReference type="InterPro" id="IPR001841">
    <property type="entry name" value="Znf_RING"/>
</dbReference>
<keyword evidence="7" id="KW-1185">Reference proteome</keyword>
<dbReference type="InterPro" id="IPR013083">
    <property type="entry name" value="Znf_RING/FYVE/PHD"/>
</dbReference>
<evidence type="ECO:0000256" key="2">
    <source>
        <dbReference type="ARBA" id="ARBA00022771"/>
    </source>
</evidence>
<dbReference type="PANTHER" id="PTHR47156:SF10">
    <property type="entry name" value="E3 UBIQUITIN-PROTEIN LIGASE TRIM-21-RELATED"/>
    <property type="match status" value="1"/>
</dbReference>
<gene>
    <name evidence="6" type="ORF">QR680_004338</name>
</gene>
<dbReference type="Proteomes" id="UP001175271">
    <property type="component" value="Unassembled WGS sequence"/>
</dbReference>
<keyword evidence="2 4" id="KW-0863">Zinc-finger</keyword>
<evidence type="ECO:0000256" key="4">
    <source>
        <dbReference type="PROSITE-ProRule" id="PRU00175"/>
    </source>
</evidence>
<evidence type="ECO:0000256" key="3">
    <source>
        <dbReference type="ARBA" id="ARBA00022833"/>
    </source>
</evidence>
<dbReference type="InterPro" id="IPR052667">
    <property type="entry name" value="E3_ubiquitin-ligase_RING"/>
</dbReference>
<dbReference type="Gene3D" id="3.30.40.10">
    <property type="entry name" value="Zinc/RING finger domain, C3HC4 (zinc finger)"/>
    <property type="match status" value="1"/>
</dbReference>
<comment type="caution">
    <text evidence="6">The sequence shown here is derived from an EMBL/GenBank/DDBJ whole genome shotgun (WGS) entry which is preliminary data.</text>
</comment>
<reference evidence="6" key="1">
    <citation type="submission" date="2023-06" db="EMBL/GenBank/DDBJ databases">
        <title>Genomic analysis of the entomopathogenic nematode Steinernema hermaphroditum.</title>
        <authorList>
            <person name="Schwarz E.M."/>
            <person name="Heppert J.K."/>
            <person name="Baniya A."/>
            <person name="Schwartz H.T."/>
            <person name="Tan C.-H."/>
            <person name="Antoshechkin I."/>
            <person name="Sternberg P.W."/>
            <person name="Goodrich-Blair H."/>
            <person name="Dillman A.R."/>
        </authorList>
    </citation>
    <scope>NUCLEOTIDE SEQUENCE</scope>
    <source>
        <strain evidence="6">PS9179</strain>
        <tissue evidence="6">Whole animal</tissue>
    </source>
</reference>
<sequence length="575" mass="65579">MQAVKLTSGKPQTQFAVKDGVLYYVEPENHEKTLVSIKVDACNFAKRMKFNTKYNFGLGFQPSGYDSLTVVNNKLVYVPESDSDTAVLELEVHPLKLSVKNIMNSFSGDFISPTVCYNPSTRTMISLDKQRIYKDCTTLDIGAYITGFTHNNRFHFFRPVKDIPYIWSFDLDNEENAHKQRINDSDDAQYLMQYPGRTMSLIFEDAVIVVLYRMRQFFKYDINKRTVVEITDLIDFDSHYAFDFRYITQDTSNIYICGKFWRDSKGRSGEGALSQLSSTQLWRIPVPPREETPTQEACSSSAGDVSQHNKCPVCWEPFVTPKIFGNCGHSVCHKCARKLAADRFNARCPICRVDADILFLGRDSLPTNYSLKEVLDAQRAAQSSTSECPPVHTIACNSCKQKVSKNHLFVCSKCSTDTSEQRICGNCVIANHRGHVEKVKEMEFADAWDKMVALRKAKRILEDNDYHEQKRRVMQGVRDEMEAELDCVFRKLGGLSVEIEAKHASIAKNKELTLSALTKEENNLAEKITHYTNIKDEFRVWKDTLFGHIASLRSIGRERSSESSVDQQSSSTPNW</sequence>
<protein>
    <recommendedName>
        <fullName evidence="5">RING-type domain-containing protein</fullName>
    </recommendedName>
</protein>
<dbReference type="Pfam" id="PF13445">
    <property type="entry name" value="zf-RING_UBOX"/>
    <property type="match status" value="1"/>
</dbReference>
<feature type="domain" description="RING-type" evidence="5">
    <location>
        <begin position="311"/>
        <end position="352"/>
    </location>
</feature>
<dbReference type="SMART" id="SM00184">
    <property type="entry name" value="RING"/>
    <property type="match status" value="1"/>
</dbReference>
<dbReference type="SUPFAM" id="SSF57850">
    <property type="entry name" value="RING/U-box"/>
    <property type="match status" value="1"/>
</dbReference>
<keyword evidence="3" id="KW-0862">Zinc</keyword>
<evidence type="ECO:0000313" key="7">
    <source>
        <dbReference type="Proteomes" id="UP001175271"/>
    </source>
</evidence>
<dbReference type="InterPro" id="IPR017907">
    <property type="entry name" value="Znf_RING_CS"/>
</dbReference>
<dbReference type="PROSITE" id="PS50089">
    <property type="entry name" value="ZF_RING_2"/>
    <property type="match status" value="1"/>
</dbReference>
<dbReference type="EMBL" id="JAUCMV010000003">
    <property type="protein sequence ID" value="KAK0409099.1"/>
    <property type="molecule type" value="Genomic_DNA"/>
</dbReference>
<dbReference type="PANTHER" id="PTHR47156">
    <property type="entry name" value="PROTEIN CBG20824"/>
    <property type="match status" value="1"/>
</dbReference>
<proteinExistence type="predicted"/>